<dbReference type="InParanoid" id="J0WXW8"/>
<dbReference type="KEGG" id="adl:AURDEDRAFT_152108"/>
<gene>
    <name evidence="2" type="ORF">AURDEDRAFT_152108</name>
</gene>
<proteinExistence type="predicted"/>
<evidence type="ECO:0000313" key="3">
    <source>
        <dbReference type="Proteomes" id="UP000006514"/>
    </source>
</evidence>
<sequence length="755" mass="81478">MYDQFNFKPIDNSGSVNDLRNAPWETQAHQQFVHSQDGQQPSTAARDSEAQPPHLDYLFEHLGAQQLTYIEPHVFEPEPPARVGDPLRPSPPITQHTSWAADSPVDFQAEENAQSVSKLRTPEGGKTLYHDDAWSGGTRRLSGPSHAPAPGEQYIDDGRQNQYSSAPLSHGRQKYHSAAEGADTTAPGGQFQLHQSPLPPPGAPSSAYADPDAPYPVHAAGQPRLPAPSPHPNVVNGVYQASLFYEQPPPVAPQGHSQLLHAAAGPQTPPPSYTGQYNPVDIQGQTAIPAPAQQFFLPVEHQQQEISAPAQKLYGADGVYQQSSLVPKQSLSAAQHVPSQVYDTAPQNAWSPTNAAHPAAPDDRSRLYQPQTLPVSPSSFVAQQFHGTRGSQQQDFPADGQSRPGLLADQSQQYNSLVSVSTSSPADADQGVYNPADVPGQSHSPVCSQQPCAAAGVQQSRFSAPGPSHPAALDNQFWPHPSLPSASVSASSHTATYTPTHGTGQSHLPARSQRSNVGDRHQQPYPDSYQRFSAHQLLRPAALRGYPQIHESPPPPSAPSSSRVAQEPYHHHEIYRDWPSHMPPPAQDPPAPTSSVPHGVPGSSAVPQSLQVPGGQSLPIPAHHSPPRTQPLRSPVDFAHGMSNEAARHGCLRLQKTNGTFCCPIARCGKLYKTRQTLSRHLSTTAVQCNFCQQWIVRGYEYFTLKRHLHTINCKAIWEPLISGIDRAATPGFAGLPWALFEPAAESAPLGGPYL</sequence>
<feature type="region of interest" description="Disordered" evidence="1">
    <location>
        <begin position="1"/>
        <end position="50"/>
    </location>
</feature>
<protein>
    <submittedName>
        <fullName evidence="2">Uncharacterized protein</fullName>
    </submittedName>
</protein>
<feature type="compositionally biased region" description="Polar residues" evidence="1">
    <location>
        <begin position="385"/>
        <end position="395"/>
    </location>
</feature>
<feature type="region of interest" description="Disordered" evidence="1">
    <location>
        <begin position="76"/>
        <end position="98"/>
    </location>
</feature>
<feature type="compositionally biased region" description="Low complexity" evidence="1">
    <location>
        <begin position="204"/>
        <end position="220"/>
    </location>
</feature>
<feature type="compositionally biased region" description="Basic and acidic residues" evidence="1">
    <location>
        <begin position="120"/>
        <end position="133"/>
    </location>
</feature>
<feature type="compositionally biased region" description="Polar residues" evidence="1">
    <location>
        <begin position="409"/>
        <end position="425"/>
    </location>
</feature>
<feature type="region of interest" description="Disordered" evidence="1">
    <location>
        <begin position="546"/>
        <end position="632"/>
    </location>
</feature>
<feature type="compositionally biased region" description="Low complexity" evidence="1">
    <location>
        <begin position="479"/>
        <end position="498"/>
    </location>
</feature>
<evidence type="ECO:0000256" key="1">
    <source>
        <dbReference type="SAM" id="MobiDB-lite"/>
    </source>
</evidence>
<feature type="compositionally biased region" description="Basic and acidic residues" evidence="1">
    <location>
        <begin position="568"/>
        <end position="579"/>
    </location>
</feature>
<feature type="region of interest" description="Disordered" evidence="1">
    <location>
        <begin position="385"/>
        <end position="527"/>
    </location>
</feature>
<feature type="compositionally biased region" description="Polar residues" evidence="1">
    <location>
        <begin position="27"/>
        <end position="45"/>
    </location>
</feature>
<feature type="compositionally biased region" description="Polar residues" evidence="1">
    <location>
        <begin position="441"/>
        <end position="462"/>
    </location>
</feature>
<keyword evidence="3" id="KW-1185">Reference proteome</keyword>
<feature type="compositionally biased region" description="Polar residues" evidence="1">
    <location>
        <begin position="499"/>
        <end position="516"/>
    </location>
</feature>
<organism evidence="2 3">
    <name type="scientific">Auricularia subglabra (strain TFB-10046 / SS5)</name>
    <name type="common">White-rot fungus</name>
    <name type="synonym">Auricularia delicata (strain TFB10046)</name>
    <dbReference type="NCBI Taxonomy" id="717982"/>
    <lineage>
        <taxon>Eukaryota</taxon>
        <taxon>Fungi</taxon>
        <taxon>Dikarya</taxon>
        <taxon>Basidiomycota</taxon>
        <taxon>Agaricomycotina</taxon>
        <taxon>Agaricomycetes</taxon>
        <taxon>Auriculariales</taxon>
        <taxon>Auriculariaceae</taxon>
        <taxon>Auricularia</taxon>
    </lineage>
</organism>
<dbReference type="Proteomes" id="UP000006514">
    <property type="component" value="Unassembled WGS sequence"/>
</dbReference>
<dbReference type="AlphaFoldDB" id="J0WXW8"/>
<dbReference type="EMBL" id="JH687770">
    <property type="protein sequence ID" value="EJD44610.1"/>
    <property type="molecule type" value="Genomic_DNA"/>
</dbReference>
<evidence type="ECO:0000313" key="2">
    <source>
        <dbReference type="EMBL" id="EJD44610.1"/>
    </source>
</evidence>
<accession>J0WXW8</accession>
<reference evidence="3" key="1">
    <citation type="journal article" date="2012" name="Science">
        <title>The Paleozoic origin of enzymatic lignin decomposition reconstructed from 31 fungal genomes.</title>
        <authorList>
            <person name="Floudas D."/>
            <person name="Binder M."/>
            <person name="Riley R."/>
            <person name="Barry K."/>
            <person name="Blanchette R.A."/>
            <person name="Henrissat B."/>
            <person name="Martinez A.T."/>
            <person name="Otillar R."/>
            <person name="Spatafora J.W."/>
            <person name="Yadav J.S."/>
            <person name="Aerts A."/>
            <person name="Benoit I."/>
            <person name="Boyd A."/>
            <person name="Carlson A."/>
            <person name="Copeland A."/>
            <person name="Coutinho P.M."/>
            <person name="de Vries R.P."/>
            <person name="Ferreira P."/>
            <person name="Findley K."/>
            <person name="Foster B."/>
            <person name="Gaskell J."/>
            <person name="Glotzer D."/>
            <person name="Gorecki P."/>
            <person name="Heitman J."/>
            <person name="Hesse C."/>
            <person name="Hori C."/>
            <person name="Igarashi K."/>
            <person name="Jurgens J.A."/>
            <person name="Kallen N."/>
            <person name="Kersten P."/>
            <person name="Kohler A."/>
            <person name="Kuees U."/>
            <person name="Kumar T.K.A."/>
            <person name="Kuo A."/>
            <person name="LaButti K."/>
            <person name="Larrondo L.F."/>
            <person name="Lindquist E."/>
            <person name="Ling A."/>
            <person name="Lombard V."/>
            <person name="Lucas S."/>
            <person name="Lundell T."/>
            <person name="Martin R."/>
            <person name="McLaughlin D.J."/>
            <person name="Morgenstern I."/>
            <person name="Morin E."/>
            <person name="Murat C."/>
            <person name="Nagy L.G."/>
            <person name="Nolan M."/>
            <person name="Ohm R.A."/>
            <person name="Patyshakuliyeva A."/>
            <person name="Rokas A."/>
            <person name="Ruiz-Duenas F.J."/>
            <person name="Sabat G."/>
            <person name="Salamov A."/>
            <person name="Samejima M."/>
            <person name="Schmutz J."/>
            <person name="Slot J.C."/>
            <person name="St John F."/>
            <person name="Stenlid J."/>
            <person name="Sun H."/>
            <person name="Sun S."/>
            <person name="Syed K."/>
            <person name="Tsang A."/>
            <person name="Wiebenga A."/>
            <person name="Young D."/>
            <person name="Pisabarro A."/>
            <person name="Eastwood D.C."/>
            <person name="Martin F."/>
            <person name="Cullen D."/>
            <person name="Grigoriev I.V."/>
            <person name="Hibbett D.S."/>
        </authorList>
    </citation>
    <scope>NUCLEOTIDE SEQUENCE [LARGE SCALE GENOMIC DNA]</scope>
    <source>
        <strain evidence="3">TFB10046</strain>
    </source>
</reference>
<feature type="region of interest" description="Disordered" evidence="1">
    <location>
        <begin position="344"/>
        <end position="372"/>
    </location>
</feature>
<feature type="compositionally biased region" description="Pro residues" evidence="1">
    <location>
        <begin position="581"/>
        <end position="592"/>
    </location>
</feature>
<feature type="region of interest" description="Disordered" evidence="1">
    <location>
        <begin position="111"/>
        <end position="231"/>
    </location>
</feature>
<feature type="compositionally biased region" description="Polar residues" evidence="1">
    <location>
        <begin position="344"/>
        <end position="354"/>
    </location>
</feature>
<name>J0WXW8_AURST</name>